<comment type="caution">
    <text evidence="1">The sequence shown here is derived from an EMBL/GenBank/DDBJ whole genome shotgun (WGS) entry which is preliminary data.</text>
</comment>
<name>A0A2K3LI99_TRIPR</name>
<dbReference type="Proteomes" id="UP000236291">
    <property type="component" value="Unassembled WGS sequence"/>
</dbReference>
<evidence type="ECO:0000313" key="1">
    <source>
        <dbReference type="EMBL" id="PNX78252.1"/>
    </source>
</evidence>
<sequence>VMHASIEKDAFKWNDEAESASVFVGTFLYYSRHALTSDHKSFKELFTQKKYPLNLSSALAFGVSPESSRRNINALVPGDSGGNTILSDELILIGTTGSDGEMVERYRRSICII</sequence>
<dbReference type="EMBL" id="ASHM01033758">
    <property type="protein sequence ID" value="PNX78252.1"/>
    <property type="molecule type" value="Genomic_DNA"/>
</dbReference>
<reference evidence="1 2" key="2">
    <citation type="journal article" date="2017" name="Front. Plant Sci.">
        <title>Gene Classification and Mining of Molecular Markers Useful in Red Clover (Trifolium pratense) Breeding.</title>
        <authorList>
            <person name="Istvanek J."/>
            <person name="Dluhosova J."/>
            <person name="Dluhos P."/>
            <person name="Patkova L."/>
            <person name="Nedelnik J."/>
            <person name="Repkova J."/>
        </authorList>
    </citation>
    <scope>NUCLEOTIDE SEQUENCE [LARGE SCALE GENOMIC DNA]</scope>
    <source>
        <strain evidence="2">cv. Tatra</strain>
        <tissue evidence="1">Young leaves</tissue>
    </source>
</reference>
<reference evidence="1 2" key="1">
    <citation type="journal article" date="2014" name="Am. J. Bot.">
        <title>Genome assembly and annotation for red clover (Trifolium pratense; Fabaceae).</title>
        <authorList>
            <person name="Istvanek J."/>
            <person name="Jaros M."/>
            <person name="Krenek A."/>
            <person name="Repkova J."/>
        </authorList>
    </citation>
    <scope>NUCLEOTIDE SEQUENCE [LARGE SCALE GENOMIC DNA]</scope>
    <source>
        <strain evidence="2">cv. Tatra</strain>
        <tissue evidence="1">Young leaves</tissue>
    </source>
</reference>
<organism evidence="1 2">
    <name type="scientific">Trifolium pratense</name>
    <name type="common">Red clover</name>
    <dbReference type="NCBI Taxonomy" id="57577"/>
    <lineage>
        <taxon>Eukaryota</taxon>
        <taxon>Viridiplantae</taxon>
        <taxon>Streptophyta</taxon>
        <taxon>Embryophyta</taxon>
        <taxon>Tracheophyta</taxon>
        <taxon>Spermatophyta</taxon>
        <taxon>Magnoliopsida</taxon>
        <taxon>eudicotyledons</taxon>
        <taxon>Gunneridae</taxon>
        <taxon>Pentapetalae</taxon>
        <taxon>rosids</taxon>
        <taxon>fabids</taxon>
        <taxon>Fabales</taxon>
        <taxon>Fabaceae</taxon>
        <taxon>Papilionoideae</taxon>
        <taxon>50 kb inversion clade</taxon>
        <taxon>NPAAA clade</taxon>
        <taxon>Hologalegina</taxon>
        <taxon>IRL clade</taxon>
        <taxon>Trifolieae</taxon>
        <taxon>Trifolium</taxon>
    </lineage>
</organism>
<protein>
    <submittedName>
        <fullName evidence="1">Uncharacterized protein</fullName>
    </submittedName>
</protein>
<accession>A0A2K3LI99</accession>
<proteinExistence type="predicted"/>
<feature type="non-terminal residue" evidence="1">
    <location>
        <position position="1"/>
    </location>
</feature>
<dbReference type="AlphaFoldDB" id="A0A2K3LI99"/>
<evidence type="ECO:0000313" key="2">
    <source>
        <dbReference type="Proteomes" id="UP000236291"/>
    </source>
</evidence>
<gene>
    <name evidence="1" type="ORF">L195_g034229</name>
</gene>